<reference evidence="2" key="1">
    <citation type="journal article" date="2014" name="Int. J. Syst. Evol. Microbiol.">
        <title>Complete genome sequence of Corynebacterium casei LMG S-19264T (=DSM 44701T), isolated from a smear-ripened cheese.</title>
        <authorList>
            <consortium name="US DOE Joint Genome Institute (JGI-PGF)"/>
            <person name="Walter F."/>
            <person name="Albersmeier A."/>
            <person name="Kalinowski J."/>
            <person name="Ruckert C."/>
        </authorList>
    </citation>
    <scope>NUCLEOTIDE SEQUENCE</scope>
    <source>
        <strain evidence="2">KCTC 12710</strain>
    </source>
</reference>
<dbReference type="Proteomes" id="UP000636004">
    <property type="component" value="Unassembled WGS sequence"/>
</dbReference>
<proteinExistence type="predicted"/>
<evidence type="ECO:0000313" key="2">
    <source>
        <dbReference type="EMBL" id="GGZ67652.1"/>
    </source>
</evidence>
<evidence type="ECO:0000256" key="1">
    <source>
        <dbReference type="SAM" id="Phobius"/>
    </source>
</evidence>
<protein>
    <submittedName>
        <fullName evidence="2">Uncharacterized protein</fullName>
    </submittedName>
</protein>
<evidence type="ECO:0000313" key="3">
    <source>
        <dbReference type="Proteomes" id="UP000636004"/>
    </source>
</evidence>
<name>A0A918QS86_9FLAO</name>
<keyword evidence="1" id="KW-0472">Membrane</keyword>
<dbReference type="EMBL" id="BMWZ01000001">
    <property type="protein sequence ID" value="GGZ67652.1"/>
    <property type="molecule type" value="Genomic_DNA"/>
</dbReference>
<sequence length="405" mass="47272">MISTAEKHQVLKSLIESHTFLKSTTSKVLLKYIIESSIENKDLNATNIALELFGSKYESEKSEATVRVNIYHLRNKLQKYYAAEGINDPIHIVIKRGQYKVSFYKKAKPKPKYSKKSKVLAGLSTLTILALAAYLIFKLSYTPPIWHSFFNNDKETTLYLYDIFGYYGPTLFNKTGWHRDYEINSTADFYNEIKKQPDLMKDYSPGRNVYVNFLSAYSVNDLSRYFQKSDKEFKIHKFHNLTLQQLKEQNSLYIGPLRYENAFVEFFNLKSKRVKLINQVSSNKIDDVVYFDNQKVPYNEERNVKYKNTKKNIDTTYTLMSNGHSYEHVLVAKLIGDNNTSNLMFFSNHGFGATAAVEYFTNQDSIMSFYKKYLKNSEEFIALFYVNGKDRTSMNITQLLFDNNE</sequence>
<reference evidence="2" key="2">
    <citation type="submission" date="2020-09" db="EMBL/GenBank/DDBJ databases">
        <authorList>
            <person name="Sun Q."/>
            <person name="Kim S."/>
        </authorList>
    </citation>
    <scope>NUCLEOTIDE SEQUENCE</scope>
    <source>
        <strain evidence="2">KCTC 12710</strain>
    </source>
</reference>
<comment type="caution">
    <text evidence="2">The sequence shown here is derived from an EMBL/GenBank/DDBJ whole genome shotgun (WGS) entry which is preliminary data.</text>
</comment>
<keyword evidence="1" id="KW-1133">Transmembrane helix</keyword>
<organism evidence="2 3">
    <name type="scientific">Algibacter mikhailovii</name>
    <dbReference type="NCBI Taxonomy" id="425498"/>
    <lineage>
        <taxon>Bacteria</taxon>
        <taxon>Pseudomonadati</taxon>
        <taxon>Bacteroidota</taxon>
        <taxon>Flavobacteriia</taxon>
        <taxon>Flavobacteriales</taxon>
        <taxon>Flavobacteriaceae</taxon>
        <taxon>Algibacter</taxon>
    </lineage>
</organism>
<feature type="transmembrane region" description="Helical" evidence="1">
    <location>
        <begin position="119"/>
        <end position="137"/>
    </location>
</feature>
<keyword evidence="3" id="KW-1185">Reference proteome</keyword>
<accession>A0A918QS86</accession>
<dbReference type="AlphaFoldDB" id="A0A918QS86"/>
<keyword evidence="1" id="KW-0812">Transmembrane</keyword>
<gene>
    <name evidence="2" type="ORF">GCM10007028_00670</name>
</gene>
<dbReference type="RefSeq" id="WP_189358316.1">
    <property type="nucleotide sequence ID" value="NZ_BMWZ01000001.1"/>
</dbReference>